<keyword evidence="1" id="KW-0812">Transmembrane</keyword>
<reference evidence="3" key="1">
    <citation type="submission" date="2022-01" db="EMBL/GenBank/DDBJ databases">
        <title>Genome-Based Taxonomic Classification of the Phylum Actinobacteria.</title>
        <authorList>
            <person name="Gao Y."/>
        </authorList>
    </citation>
    <scope>NUCLEOTIDE SEQUENCE</scope>
    <source>
        <strain evidence="3">KLBMP 8922</strain>
    </source>
</reference>
<gene>
    <name evidence="3" type="ORF">LZ495_18715</name>
</gene>
<name>A0AA41Q0H8_9ACTN</name>
<proteinExistence type="predicted"/>
<comment type="caution">
    <text evidence="3">The sequence shown here is derived from an EMBL/GenBank/DDBJ whole genome shotgun (WGS) entry which is preliminary data.</text>
</comment>
<dbReference type="Proteomes" id="UP001165378">
    <property type="component" value="Unassembled WGS sequence"/>
</dbReference>
<feature type="domain" description="Putative Flp pilus-assembly TadG-like N-terminal" evidence="2">
    <location>
        <begin position="9"/>
        <end position="56"/>
    </location>
</feature>
<evidence type="ECO:0000313" key="3">
    <source>
        <dbReference type="EMBL" id="MCF2529233.1"/>
    </source>
</evidence>
<keyword evidence="1" id="KW-0472">Membrane</keyword>
<sequence>MGFGHRERGSATVWAAVWALLPVCLACVVLAFGAAAAARHRAAVAADGAALAAAAQADAGQGPACAAARRIAAAQGAVLVSCTVRSGFADVVAETRMPLLAGQSRVSRVPARAGPG</sequence>
<organism evidence="3 4">
    <name type="scientific">Yinghuangia soli</name>
    <dbReference type="NCBI Taxonomy" id="2908204"/>
    <lineage>
        <taxon>Bacteria</taxon>
        <taxon>Bacillati</taxon>
        <taxon>Actinomycetota</taxon>
        <taxon>Actinomycetes</taxon>
        <taxon>Kitasatosporales</taxon>
        <taxon>Streptomycetaceae</taxon>
        <taxon>Yinghuangia</taxon>
    </lineage>
</organism>
<dbReference type="RefSeq" id="WP_235053446.1">
    <property type="nucleotide sequence ID" value="NZ_JAKFHA010000010.1"/>
</dbReference>
<keyword evidence="1" id="KW-1133">Transmembrane helix</keyword>
<dbReference type="NCBIfam" id="TIGR03816">
    <property type="entry name" value="tadE_like_DECH"/>
    <property type="match status" value="1"/>
</dbReference>
<accession>A0AA41Q0H8</accession>
<evidence type="ECO:0000256" key="1">
    <source>
        <dbReference type="SAM" id="Phobius"/>
    </source>
</evidence>
<dbReference type="InterPro" id="IPR021202">
    <property type="entry name" value="Rv3654c-like"/>
</dbReference>
<evidence type="ECO:0000313" key="4">
    <source>
        <dbReference type="Proteomes" id="UP001165378"/>
    </source>
</evidence>
<dbReference type="InterPro" id="IPR028087">
    <property type="entry name" value="Tad_N"/>
</dbReference>
<evidence type="ECO:0000259" key="2">
    <source>
        <dbReference type="Pfam" id="PF13400"/>
    </source>
</evidence>
<protein>
    <submittedName>
        <fullName evidence="3">Pilus assembly protein TadG-related protein</fullName>
    </submittedName>
</protein>
<dbReference type="EMBL" id="JAKFHA010000010">
    <property type="protein sequence ID" value="MCF2529233.1"/>
    <property type="molecule type" value="Genomic_DNA"/>
</dbReference>
<dbReference type="AlphaFoldDB" id="A0AA41Q0H8"/>
<dbReference type="Pfam" id="PF13400">
    <property type="entry name" value="Tad"/>
    <property type="match status" value="1"/>
</dbReference>
<feature type="transmembrane region" description="Helical" evidence="1">
    <location>
        <begin position="12"/>
        <end position="32"/>
    </location>
</feature>
<keyword evidence="4" id="KW-1185">Reference proteome</keyword>